<dbReference type="InterPro" id="IPR023346">
    <property type="entry name" value="Lysozyme-like_dom_sf"/>
</dbReference>
<name>A0ABU8WLW5_9BURK</name>
<dbReference type="EMBL" id="JBBKZT010000008">
    <property type="protein sequence ID" value="MEJ8848531.1"/>
    <property type="molecule type" value="Genomic_DNA"/>
</dbReference>
<dbReference type="InterPro" id="IPR001680">
    <property type="entry name" value="WD40_rpt"/>
</dbReference>
<dbReference type="SUPFAM" id="SSF52200">
    <property type="entry name" value="Toll/Interleukin receptor TIR domain"/>
    <property type="match status" value="1"/>
</dbReference>
<evidence type="ECO:0000259" key="4">
    <source>
        <dbReference type="PROSITE" id="PS50104"/>
    </source>
</evidence>
<dbReference type="SUPFAM" id="SSF50998">
    <property type="entry name" value="Quinoprotein alcohol dehydrogenase-like"/>
    <property type="match status" value="1"/>
</dbReference>
<dbReference type="PANTHER" id="PTHR19879:SF9">
    <property type="entry name" value="TRANSCRIPTION INITIATION FACTOR TFIID SUBUNIT 5"/>
    <property type="match status" value="1"/>
</dbReference>
<dbReference type="PANTHER" id="PTHR19879">
    <property type="entry name" value="TRANSCRIPTION INITIATION FACTOR TFIID"/>
    <property type="match status" value="1"/>
</dbReference>
<dbReference type="InterPro" id="IPR008565">
    <property type="entry name" value="TtsA-like_GH18_dom"/>
</dbReference>
<proteinExistence type="predicted"/>
<dbReference type="PROSITE" id="PS50294">
    <property type="entry name" value="WD_REPEATS_REGION"/>
    <property type="match status" value="7"/>
</dbReference>
<dbReference type="InterPro" id="IPR015943">
    <property type="entry name" value="WD40/YVTN_repeat-like_dom_sf"/>
</dbReference>
<dbReference type="Pfam" id="PF09374">
    <property type="entry name" value="PG_binding_3"/>
    <property type="match status" value="1"/>
</dbReference>
<dbReference type="InterPro" id="IPR035897">
    <property type="entry name" value="Toll_tir_struct_dom_sf"/>
</dbReference>
<dbReference type="SMART" id="SM00320">
    <property type="entry name" value="WD40"/>
    <property type="match status" value="8"/>
</dbReference>
<dbReference type="SUPFAM" id="SSF53955">
    <property type="entry name" value="Lysozyme-like"/>
    <property type="match status" value="1"/>
</dbReference>
<dbReference type="Gene3D" id="3.40.50.10140">
    <property type="entry name" value="Toll/interleukin-1 receptor homology (TIR) domain"/>
    <property type="match status" value="1"/>
</dbReference>
<keyword evidence="6" id="KW-1185">Reference proteome</keyword>
<protein>
    <submittedName>
        <fullName evidence="5">TIR domain-containing protein</fullName>
    </submittedName>
</protein>
<dbReference type="InterPro" id="IPR027417">
    <property type="entry name" value="P-loop_NTPase"/>
</dbReference>
<sequence>MGTIFLSHSSRDDAAASALRVWLEAEGHQAIFLDHDAADGLIGGTPWEERLYTELRRCRALIALVDEAWLNSPWCVAEANHAQALRKPVLPLTLRPIDEAQLAAKAPPVLRRTQAIDWQRGAGDPEACARLRRGLLAAGLDPKDLFVWHGNRAPYPGLAAFQRDDAAVYFGREQEITDLLAILRECRAPDRARLVLVQGASGTGKSSLVRAGVLPRLERDPDNWIVVPPFRPLQAPLANLGEAFGVAGADIPAPAADGAPVDTASWVAAVQQMASALRRRAAKPDATVLVTVDQFEEVLGRTASPLNDQFLLVLRDTLAATDHRLLVLATLRADFTGTLQRHPALRDPAVATAEILPTRAFQLGPLPRAAFHAVVEGPAALAELQLEPGLASRLVAEAQTDDALPLLAFVLRELWDRFGADDLRLTHVEYDTLGGLEAAVGERAEKLVTAAAATPEELEAFRGLLVYGMADLSAEGRVLRRRLPQADVPVPARRLLEEFARARLVFADETGWEVAHEALFRRWTFLREGIEAARDSLAARRRVEEAFAAWKAEHADRDSRLLPPGRPLAEATALLDRAGALPDPEMRRYVEASAAALADSNRREQRRRRMSLAALAGVVLLAASTWGLFELFAWSDQQRALTETARERMIAANASRELASGRMGAALAIALEGVAPEQRANRVGETGLVGHAALWLSSDSGPREAAPQAVEALREVLWAYHERTPLRGHQGPVIAGAVSGDGARLLTAGEDGMLVMWDVATSAKLEPPDRHEAPVLAAALDASGRLAATAATDNTLQLWDMEDRRKLPVPTHEAAVLDLAFLPKRGLLATGGLDGQVRLWEPLRPETLRAFPVNRAAAILSLAVSPDERLLAASALDGSITIWNLDTGEPAQTLQDGRGAIRRVAFSDDSTMLVAASNDRGATLWDPRDGRKIGRMEGHEDWLLDARFSHDGKRVLTASLDGTARVWDVRDRRETCRMGAHEDAVSGAVFSADGQQVVTTSYDGVVRIWDLTRCRLTSTLRSHSGAITRLILMPSARSVTTLGTDGTARNWSIEPLARVDPALVPSNAAPEVLVGVARRLGNYRLTCPERQAYLAEAGSCTEEAVQEGTRRFADPRYFLEALSILLRVEGGSSEVVDGPGGPTKFNFTQKAYDDLRRQRGVEPRPVSELTRAEMQEFFRTDWWRRAGCDDLQPSLAMLHFDTAVQMGPPRAVVILQKQLDLTADGVLGPMTRSIVNERGLRGVATRYVDGRVEYYKEIAKKGDMFAKILPVWLRRTALIADSIGLPSDSLPEELKAVR</sequence>
<dbReference type="Pfam" id="PF05838">
    <property type="entry name" value="Glyco_hydro_108"/>
    <property type="match status" value="1"/>
</dbReference>
<dbReference type="Pfam" id="PF13676">
    <property type="entry name" value="TIR_2"/>
    <property type="match status" value="1"/>
</dbReference>
<organism evidence="5 6">
    <name type="scientific">Variovorax rhizosphaerae</name>
    <dbReference type="NCBI Taxonomy" id="1836200"/>
    <lineage>
        <taxon>Bacteria</taxon>
        <taxon>Pseudomonadati</taxon>
        <taxon>Pseudomonadota</taxon>
        <taxon>Betaproteobacteria</taxon>
        <taxon>Burkholderiales</taxon>
        <taxon>Comamonadaceae</taxon>
        <taxon>Variovorax</taxon>
    </lineage>
</organism>
<evidence type="ECO:0000256" key="1">
    <source>
        <dbReference type="ARBA" id="ARBA00022574"/>
    </source>
</evidence>
<reference evidence="5 6" key="1">
    <citation type="submission" date="2024-03" db="EMBL/GenBank/DDBJ databases">
        <title>Novel species of the genus Variovorax.</title>
        <authorList>
            <person name="Liu Q."/>
            <person name="Xin Y.-H."/>
        </authorList>
    </citation>
    <scope>NUCLEOTIDE SEQUENCE [LARGE SCALE GENOMIC DNA]</scope>
    <source>
        <strain evidence="5 6">KACC 18900</strain>
    </source>
</reference>
<feature type="repeat" description="WD" evidence="3">
    <location>
        <begin position="978"/>
        <end position="1019"/>
    </location>
</feature>
<feature type="repeat" description="WD" evidence="3">
    <location>
        <begin position="1020"/>
        <end position="1054"/>
    </location>
</feature>
<dbReference type="SUPFAM" id="SSF52540">
    <property type="entry name" value="P-loop containing nucleoside triphosphate hydrolases"/>
    <property type="match status" value="1"/>
</dbReference>
<dbReference type="PROSITE" id="PS50082">
    <property type="entry name" value="WD_REPEATS_2"/>
    <property type="match status" value="8"/>
</dbReference>
<dbReference type="Gene3D" id="3.40.50.300">
    <property type="entry name" value="P-loop containing nucleotide triphosphate hydrolases"/>
    <property type="match status" value="1"/>
</dbReference>
<dbReference type="InterPro" id="IPR019775">
    <property type="entry name" value="WD40_repeat_CS"/>
</dbReference>
<dbReference type="InterPro" id="IPR018537">
    <property type="entry name" value="Peptidoglycan-bd_3"/>
</dbReference>
<dbReference type="Pfam" id="PF00400">
    <property type="entry name" value="WD40"/>
    <property type="match status" value="7"/>
</dbReference>
<dbReference type="PROSITE" id="PS50104">
    <property type="entry name" value="TIR"/>
    <property type="match status" value="1"/>
</dbReference>
<dbReference type="InterPro" id="IPR020472">
    <property type="entry name" value="WD40_PAC1"/>
</dbReference>
<feature type="repeat" description="WD" evidence="3">
    <location>
        <begin position="768"/>
        <end position="809"/>
    </location>
</feature>
<feature type="repeat" description="WD" evidence="3">
    <location>
        <begin position="852"/>
        <end position="893"/>
    </location>
</feature>
<dbReference type="InterPro" id="IPR000157">
    <property type="entry name" value="TIR_dom"/>
</dbReference>
<dbReference type="InterPro" id="IPR049052">
    <property type="entry name" value="nSTAND1"/>
</dbReference>
<dbReference type="Proteomes" id="UP001385892">
    <property type="component" value="Unassembled WGS sequence"/>
</dbReference>
<keyword evidence="2" id="KW-0677">Repeat</keyword>
<feature type="repeat" description="WD" evidence="3">
    <location>
        <begin position="936"/>
        <end position="977"/>
    </location>
</feature>
<feature type="repeat" description="WD" evidence="3">
    <location>
        <begin position="726"/>
        <end position="767"/>
    </location>
</feature>
<dbReference type="PROSITE" id="PS00678">
    <property type="entry name" value="WD_REPEATS_1"/>
    <property type="match status" value="5"/>
</dbReference>
<evidence type="ECO:0000313" key="5">
    <source>
        <dbReference type="EMBL" id="MEJ8848531.1"/>
    </source>
</evidence>
<feature type="repeat" description="WD" evidence="3">
    <location>
        <begin position="894"/>
        <end position="935"/>
    </location>
</feature>
<gene>
    <name evidence="5" type="ORF">WKW82_17865</name>
</gene>
<feature type="domain" description="TIR" evidence="4">
    <location>
        <begin position="1"/>
        <end position="139"/>
    </location>
</feature>
<dbReference type="PRINTS" id="PR00320">
    <property type="entry name" value="GPROTEINBRPT"/>
</dbReference>
<dbReference type="CDD" id="cd00200">
    <property type="entry name" value="WD40"/>
    <property type="match status" value="1"/>
</dbReference>
<dbReference type="Gene3D" id="2.130.10.10">
    <property type="entry name" value="YVTN repeat-like/Quinoprotein amine dehydrogenase"/>
    <property type="match status" value="2"/>
</dbReference>
<dbReference type="InterPro" id="IPR011047">
    <property type="entry name" value="Quinoprotein_ADH-like_sf"/>
</dbReference>
<evidence type="ECO:0000313" key="6">
    <source>
        <dbReference type="Proteomes" id="UP001385892"/>
    </source>
</evidence>
<keyword evidence="1 3" id="KW-0853">WD repeat</keyword>
<comment type="caution">
    <text evidence="5">The sequence shown here is derived from an EMBL/GenBank/DDBJ whole genome shotgun (WGS) entry which is preliminary data.</text>
</comment>
<dbReference type="RefSeq" id="WP_340343667.1">
    <property type="nucleotide sequence ID" value="NZ_JBBKZT010000008.1"/>
</dbReference>
<accession>A0ABU8WLW5</accession>
<evidence type="ECO:0000256" key="3">
    <source>
        <dbReference type="PROSITE-ProRule" id="PRU00221"/>
    </source>
</evidence>
<dbReference type="Pfam" id="PF20703">
    <property type="entry name" value="nSTAND1"/>
    <property type="match status" value="1"/>
</dbReference>
<dbReference type="Gene3D" id="1.20.141.10">
    <property type="entry name" value="Chitosanase, subunit A, domain 1"/>
    <property type="match status" value="1"/>
</dbReference>
<evidence type="ECO:0000256" key="2">
    <source>
        <dbReference type="ARBA" id="ARBA00022737"/>
    </source>
</evidence>
<feature type="repeat" description="WD" evidence="3">
    <location>
        <begin position="809"/>
        <end position="841"/>
    </location>
</feature>